<reference evidence="4" key="1">
    <citation type="journal article" date="2014" name="Science">
        <title>The coffee genome provides insight into the convergent evolution of caffeine biosynthesis.</title>
        <authorList>
            <person name="Denoeud F."/>
            <person name="Carretero-Paulet L."/>
            <person name="Dereeper A."/>
            <person name="Droc G."/>
            <person name="Guyot R."/>
            <person name="Pietrella M."/>
            <person name="Zheng C."/>
            <person name="Alberti A."/>
            <person name="Anthony F."/>
            <person name="Aprea G."/>
            <person name="Aury J.M."/>
            <person name="Bento P."/>
            <person name="Bernard M."/>
            <person name="Bocs S."/>
            <person name="Campa C."/>
            <person name="Cenci A."/>
            <person name="Combes M.C."/>
            <person name="Crouzillat D."/>
            <person name="Da Silva C."/>
            <person name="Daddiego L."/>
            <person name="De Bellis F."/>
            <person name="Dussert S."/>
            <person name="Garsmeur O."/>
            <person name="Gayraud T."/>
            <person name="Guignon V."/>
            <person name="Jahn K."/>
            <person name="Jamilloux V."/>
            <person name="Joet T."/>
            <person name="Labadie K."/>
            <person name="Lan T."/>
            <person name="Leclercq J."/>
            <person name="Lepelley M."/>
            <person name="Leroy T."/>
            <person name="Li L.T."/>
            <person name="Librado P."/>
            <person name="Lopez L."/>
            <person name="Munoz A."/>
            <person name="Noel B."/>
            <person name="Pallavicini A."/>
            <person name="Perrotta G."/>
            <person name="Poncet V."/>
            <person name="Pot D."/>
            <person name="Priyono X."/>
            <person name="Rigoreau M."/>
            <person name="Rouard M."/>
            <person name="Rozas J."/>
            <person name="Tranchant-Dubreuil C."/>
            <person name="VanBuren R."/>
            <person name="Zhang Q."/>
            <person name="Andrade A.C."/>
            <person name="Argout X."/>
            <person name="Bertrand B."/>
            <person name="de Kochko A."/>
            <person name="Graziosi G."/>
            <person name="Henry R.J."/>
            <person name="Jayarama X."/>
            <person name="Ming R."/>
            <person name="Nagai C."/>
            <person name="Rounsley S."/>
            <person name="Sankoff D."/>
            <person name="Giuliano G."/>
            <person name="Albert V.A."/>
            <person name="Wincker P."/>
            <person name="Lashermes P."/>
        </authorList>
    </citation>
    <scope>NUCLEOTIDE SEQUENCE [LARGE SCALE GENOMIC DNA]</scope>
    <source>
        <strain evidence="4">cv. DH200-94</strain>
    </source>
</reference>
<gene>
    <name evidence="3" type="ORF">GSCOC_T00031412001</name>
</gene>
<accession>A0A068UQV8</accession>
<keyword evidence="4" id="KW-1185">Reference proteome</keyword>
<dbReference type="Proteomes" id="UP000295252">
    <property type="component" value="Chromosome VIII"/>
</dbReference>
<protein>
    <recommendedName>
        <fullName evidence="5">F-box domain-containing protein</fullName>
    </recommendedName>
</protein>
<keyword evidence="2" id="KW-1133">Transmembrane helix</keyword>
<evidence type="ECO:0000256" key="2">
    <source>
        <dbReference type="SAM" id="Phobius"/>
    </source>
</evidence>
<dbReference type="OrthoDB" id="671172at2759"/>
<dbReference type="FunCoup" id="A0A068UQV8">
    <property type="interactions" value="14"/>
</dbReference>
<dbReference type="PANTHER" id="PTHR33736:SF13">
    <property type="entry name" value="OS11G0155100 PROTEIN"/>
    <property type="match status" value="1"/>
</dbReference>
<dbReference type="Gene3D" id="1.20.1280.50">
    <property type="match status" value="1"/>
</dbReference>
<feature type="region of interest" description="Disordered" evidence="1">
    <location>
        <begin position="1"/>
        <end position="30"/>
    </location>
</feature>
<dbReference type="PhylomeDB" id="A0A068UQV8"/>
<feature type="compositionally biased region" description="Polar residues" evidence="1">
    <location>
        <begin position="1"/>
        <end position="17"/>
    </location>
</feature>
<name>A0A068UQV8_COFCA</name>
<evidence type="ECO:0000313" key="3">
    <source>
        <dbReference type="EMBL" id="CDP10634.1"/>
    </source>
</evidence>
<sequence>MNPTSKPLLPSSDSSTAKTDDQGGATPNFSMLHPDIIESHILTRLDGPSLATTSCSSATLHRLSAQEHLWSQICRSTWPSTALPRVSRLISAFPDGGPRAFFANSFPLPLPDPTPAASRSPQPSELISAVDIYYRSELILAKVGETETVTGWFRCSPFRIDLLEPKDVVPAPIKHPEGDNDSGTSLMEDMTLSWILIDPAGRRAVNLSSHKPVAVQRHWLSGEVQLRFASILVGDHKGPARGHVQCGVVVTCGKLEGGGMRVREVSMEMEDMDGMHLNGKDSLVILHRALEGKRGKARNRGEEGRRRYEEYVGMKSERKERKMRSEGALDVMCVASGVIAFVAFWCCVWWR</sequence>
<dbReference type="InParanoid" id="A0A068UQV8"/>
<keyword evidence="2" id="KW-0472">Membrane</keyword>
<dbReference type="InterPro" id="IPR036047">
    <property type="entry name" value="F-box-like_dom_sf"/>
</dbReference>
<dbReference type="InterPro" id="IPR045283">
    <property type="entry name" value="AT3G44326-like"/>
</dbReference>
<dbReference type="OMA" id="LWTNICH"/>
<organism evidence="3 4">
    <name type="scientific">Coffea canephora</name>
    <name type="common">Robusta coffee</name>
    <dbReference type="NCBI Taxonomy" id="49390"/>
    <lineage>
        <taxon>Eukaryota</taxon>
        <taxon>Viridiplantae</taxon>
        <taxon>Streptophyta</taxon>
        <taxon>Embryophyta</taxon>
        <taxon>Tracheophyta</taxon>
        <taxon>Spermatophyta</taxon>
        <taxon>Magnoliopsida</taxon>
        <taxon>eudicotyledons</taxon>
        <taxon>Gunneridae</taxon>
        <taxon>Pentapetalae</taxon>
        <taxon>asterids</taxon>
        <taxon>lamiids</taxon>
        <taxon>Gentianales</taxon>
        <taxon>Rubiaceae</taxon>
        <taxon>Ixoroideae</taxon>
        <taxon>Gardenieae complex</taxon>
        <taxon>Bertiereae - Coffeeae clade</taxon>
        <taxon>Coffeeae</taxon>
        <taxon>Coffea</taxon>
    </lineage>
</organism>
<dbReference type="AlphaFoldDB" id="A0A068UQV8"/>
<evidence type="ECO:0000256" key="1">
    <source>
        <dbReference type="SAM" id="MobiDB-lite"/>
    </source>
</evidence>
<feature type="transmembrane region" description="Helical" evidence="2">
    <location>
        <begin position="328"/>
        <end position="350"/>
    </location>
</feature>
<keyword evidence="2" id="KW-0812">Transmembrane</keyword>
<evidence type="ECO:0000313" key="4">
    <source>
        <dbReference type="Proteomes" id="UP000295252"/>
    </source>
</evidence>
<dbReference type="Gramene" id="CDP10634">
    <property type="protein sequence ID" value="CDP10634"/>
    <property type="gene ID" value="GSCOC_T00031412001"/>
</dbReference>
<dbReference type="PANTHER" id="PTHR33736">
    <property type="entry name" value="F-BOX PROTEIN-RELATED"/>
    <property type="match status" value="1"/>
</dbReference>
<evidence type="ECO:0008006" key="5">
    <source>
        <dbReference type="Google" id="ProtNLM"/>
    </source>
</evidence>
<dbReference type="STRING" id="49390.A0A068UQV8"/>
<proteinExistence type="predicted"/>
<dbReference type="SUPFAM" id="SSF81383">
    <property type="entry name" value="F-box domain"/>
    <property type="match status" value="1"/>
</dbReference>
<dbReference type="EMBL" id="HG739129">
    <property type="protein sequence ID" value="CDP10634.1"/>
    <property type="molecule type" value="Genomic_DNA"/>
</dbReference>